<proteinExistence type="predicted"/>
<gene>
    <name evidence="2" type="ORF">GCM10010406_31460</name>
</gene>
<feature type="transmembrane region" description="Helical" evidence="1">
    <location>
        <begin position="466"/>
        <end position="486"/>
    </location>
</feature>
<evidence type="ECO:0000313" key="2">
    <source>
        <dbReference type="EMBL" id="GAA2493096.1"/>
    </source>
</evidence>
<feature type="transmembrane region" description="Helical" evidence="1">
    <location>
        <begin position="509"/>
        <end position="530"/>
    </location>
</feature>
<comment type="caution">
    <text evidence="2">The sequence shown here is derived from an EMBL/GenBank/DDBJ whole genome shotgun (WGS) entry which is preliminary data.</text>
</comment>
<reference evidence="3" key="1">
    <citation type="journal article" date="2019" name="Int. J. Syst. Evol. Microbiol.">
        <title>The Global Catalogue of Microorganisms (GCM) 10K type strain sequencing project: providing services to taxonomists for standard genome sequencing and annotation.</title>
        <authorList>
            <consortium name="The Broad Institute Genomics Platform"/>
            <consortium name="The Broad Institute Genome Sequencing Center for Infectious Disease"/>
            <person name="Wu L."/>
            <person name="Ma J."/>
        </authorList>
    </citation>
    <scope>NUCLEOTIDE SEQUENCE [LARGE SCALE GENOMIC DNA]</scope>
    <source>
        <strain evidence="3">JCM 6307</strain>
    </source>
</reference>
<feature type="transmembrane region" description="Helical" evidence="1">
    <location>
        <begin position="132"/>
        <end position="154"/>
    </location>
</feature>
<evidence type="ECO:0000313" key="3">
    <source>
        <dbReference type="Proteomes" id="UP001501358"/>
    </source>
</evidence>
<keyword evidence="3" id="KW-1185">Reference proteome</keyword>
<feature type="transmembrane region" description="Helical" evidence="1">
    <location>
        <begin position="242"/>
        <end position="263"/>
    </location>
</feature>
<dbReference type="Proteomes" id="UP001501358">
    <property type="component" value="Unassembled WGS sequence"/>
</dbReference>
<feature type="transmembrane region" description="Helical" evidence="1">
    <location>
        <begin position="399"/>
        <end position="419"/>
    </location>
</feature>
<keyword evidence="1" id="KW-1133">Transmembrane helix</keyword>
<dbReference type="RefSeq" id="WP_344383813.1">
    <property type="nucleotide sequence ID" value="NZ_BAAATA010000017.1"/>
</dbReference>
<accession>A0ABP5ZD25</accession>
<sequence length="536" mass="54405">MTGRHGLTGTGALLHLAVRRDRVMVPAWVLVMTLVVTTSAASIGSYYDTVASRLELAASIDTNTSLRALYGPVHEASTIGGLTAWRMLTFGAALTGLMGLLLVVRHTRDEEETGRLELVGSGAVGRRAPLTAALLTAFGASLAVALFLALGLAVQGEEVAGSLALGLSFAAAGCLFATVGAVAAQLATTGREARGIASTVLGASFLLRAAGDAAGEKGPGWLVWLSPLGWVENLRPFADERWWVLALTGAAAAALAGTAYALVARRDLDAGMLPARPGPARAGAGLSGPFGLARRLQRGTLAGWTAAYAVAGLVLGATAEGAADLVEENPKVADVVREMGGPQSLTDAFLAAMLGLLGMVAGAYAVQAVLRLHGEETGGRADPVLAGAVGRLRWAAGHLVFAAFGTVVLMLVGGAAMGAGHGVVAGDITGRAVSTAGSALVQLPAVWLVGGIALMLFGLWPRISAVGWGLLTAFVVIGLYGPVLHLDQWAMDLSPFTHLPKVPGEEVTAVPLAALTALGTVLGAAGLTGLRRRDLG</sequence>
<organism evidence="2 3">
    <name type="scientific">Streptomyces thermolineatus</name>
    <dbReference type="NCBI Taxonomy" id="44033"/>
    <lineage>
        <taxon>Bacteria</taxon>
        <taxon>Bacillati</taxon>
        <taxon>Actinomycetota</taxon>
        <taxon>Actinomycetes</taxon>
        <taxon>Kitasatosporales</taxon>
        <taxon>Streptomycetaceae</taxon>
        <taxon>Streptomyces</taxon>
    </lineage>
</organism>
<feature type="transmembrane region" description="Helical" evidence="1">
    <location>
        <begin position="160"/>
        <end position="184"/>
    </location>
</feature>
<keyword evidence="1" id="KW-0812">Transmembrane</keyword>
<feature type="transmembrane region" description="Helical" evidence="1">
    <location>
        <begin position="84"/>
        <end position="104"/>
    </location>
</feature>
<feature type="transmembrane region" description="Helical" evidence="1">
    <location>
        <begin position="439"/>
        <end position="459"/>
    </location>
</feature>
<keyword evidence="1" id="KW-0472">Membrane</keyword>
<feature type="transmembrane region" description="Helical" evidence="1">
    <location>
        <begin position="25"/>
        <end position="47"/>
    </location>
</feature>
<name>A0ABP5ZD25_9ACTN</name>
<protein>
    <submittedName>
        <fullName evidence="2">ABC transporter membrane-spanning protein</fullName>
    </submittedName>
</protein>
<evidence type="ECO:0000256" key="1">
    <source>
        <dbReference type="SAM" id="Phobius"/>
    </source>
</evidence>
<feature type="transmembrane region" description="Helical" evidence="1">
    <location>
        <begin position="348"/>
        <end position="370"/>
    </location>
</feature>
<dbReference type="EMBL" id="BAAATA010000017">
    <property type="protein sequence ID" value="GAA2493096.1"/>
    <property type="molecule type" value="Genomic_DNA"/>
</dbReference>